<proteinExistence type="predicted"/>
<sequence length="488" mass="53621">MATRADPAELAQFREVLADLLGLTFPARSHDQLAEVLRRRSEHRGLTRSEYLTRLSTRLDRDELAALAEELTINETYFFRHTEQLRALAGAALPARVRARAAERQLRLLSVGCASGEEAYTLAMLALEAVPDPSWQVRVLGVDIHSAMLRRAVAATYSAWSLRETPPAARQRWFQPYGHDFQVAEAVRQHVVFQHHNITEDEPVVWRRGAYDVIFCRNVLMYLRPEAAEGVVARMTRALAPGGFLFLGHTDSLGGRPSGLRVRHSDDAFYYQRPPDTAPPSAGAVDPPGPPGLWHAVPAAVPGARPAASGAVQPGPDIEASQPARWREVLELVRQERFAEALGRVAELTGAGPDGLTPALLRAFLLAQTEDRPAAEAACRALLGSHRADADAHHLLAMCAEDDDPAGAAERYRLAATLDPDFAMPWLRMGVLARRRGDPQAMRLDLERAIALLASEREQRILLFGGGFGRQALRSLCRAELDASGARR</sequence>
<evidence type="ECO:0000313" key="5">
    <source>
        <dbReference type="EMBL" id="GAA2526440.1"/>
    </source>
</evidence>
<comment type="caution">
    <text evidence="5">The sequence shown here is derived from an EMBL/GenBank/DDBJ whole genome shotgun (WGS) entry which is preliminary data.</text>
</comment>
<dbReference type="SUPFAM" id="SSF48452">
    <property type="entry name" value="TPR-like"/>
    <property type="match status" value="1"/>
</dbReference>
<dbReference type="InterPro" id="IPR050903">
    <property type="entry name" value="Bact_Chemotaxis_MeTrfase"/>
</dbReference>
<dbReference type="InterPro" id="IPR011990">
    <property type="entry name" value="TPR-like_helical_dom_sf"/>
</dbReference>
<evidence type="ECO:0000256" key="2">
    <source>
        <dbReference type="ARBA" id="ARBA00022679"/>
    </source>
</evidence>
<dbReference type="SUPFAM" id="SSF53335">
    <property type="entry name" value="S-adenosyl-L-methionine-dependent methyltransferases"/>
    <property type="match status" value="1"/>
</dbReference>
<accession>A0ABP6AX21</accession>
<dbReference type="SMART" id="SM00138">
    <property type="entry name" value="MeTrc"/>
    <property type="match status" value="1"/>
</dbReference>
<keyword evidence="6" id="KW-1185">Reference proteome</keyword>
<dbReference type="InterPro" id="IPR000780">
    <property type="entry name" value="CheR_MeTrfase"/>
</dbReference>
<dbReference type="EMBL" id="BAAARY010000012">
    <property type="protein sequence ID" value="GAA2526440.1"/>
    <property type="molecule type" value="Genomic_DNA"/>
</dbReference>
<keyword evidence="2" id="KW-0808">Transferase</keyword>
<evidence type="ECO:0000256" key="3">
    <source>
        <dbReference type="ARBA" id="ARBA00022691"/>
    </source>
</evidence>
<evidence type="ECO:0000313" key="6">
    <source>
        <dbReference type="Proteomes" id="UP001499978"/>
    </source>
</evidence>
<dbReference type="RefSeq" id="WP_344172821.1">
    <property type="nucleotide sequence ID" value="NZ_BAAARY010000012.1"/>
</dbReference>
<evidence type="ECO:0000256" key="1">
    <source>
        <dbReference type="ARBA" id="ARBA00022603"/>
    </source>
</evidence>
<reference evidence="6" key="1">
    <citation type="journal article" date="2019" name="Int. J. Syst. Evol. Microbiol.">
        <title>The Global Catalogue of Microorganisms (GCM) 10K type strain sequencing project: providing services to taxonomists for standard genome sequencing and annotation.</title>
        <authorList>
            <consortium name="The Broad Institute Genomics Platform"/>
            <consortium name="The Broad Institute Genome Sequencing Center for Infectious Disease"/>
            <person name="Wu L."/>
            <person name="Ma J."/>
        </authorList>
    </citation>
    <scope>NUCLEOTIDE SEQUENCE [LARGE SCALE GENOMIC DNA]</scope>
    <source>
        <strain evidence="6">JCM 3367</strain>
    </source>
</reference>
<dbReference type="PRINTS" id="PR00996">
    <property type="entry name" value="CHERMTFRASE"/>
</dbReference>
<dbReference type="PANTHER" id="PTHR24422">
    <property type="entry name" value="CHEMOTAXIS PROTEIN METHYLTRANSFERASE"/>
    <property type="match status" value="1"/>
</dbReference>
<dbReference type="PANTHER" id="PTHR24422:SF19">
    <property type="entry name" value="CHEMOTAXIS PROTEIN METHYLTRANSFERASE"/>
    <property type="match status" value="1"/>
</dbReference>
<dbReference type="Gene3D" id="1.25.40.10">
    <property type="entry name" value="Tetratricopeptide repeat domain"/>
    <property type="match status" value="1"/>
</dbReference>
<dbReference type="Proteomes" id="UP001499978">
    <property type="component" value="Unassembled WGS sequence"/>
</dbReference>
<name>A0ABP6AX21_9ACTN</name>
<dbReference type="Gene3D" id="3.40.50.150">
    <property type="entry name" value="Vaccinia Virus protein VP39"/>
    <property type="match status" value="1"/>
</dbReference>
<protein>
    <submittedName>
        <fullName evidence="5">Protein-glutamate O-methyltransferase CheR</fullName>
    </submittedName>
</protein>
<dbReference type="Pfam" id="PF01739">
    <property type="entry name" value="CheR"/>
    <property type="match status" value="1"/>
</dbReference>
<feature type="domain" description="CheR-type methyltransferase" evidence="4">
    <location>
        <begin position="1"/>
        <end position="276"/>
    </location>
</feature>
<dbReference type="CDD" id="cd02440">
    <property type="entry name" value="AdoMet_MTases"/>
    <property type="match status" value="1"/>
</dbReference>
<dbReference type="InterPro" id="IPR029063">
    <property type="entry name" value="SAM-dependent_MTases_sf"/>
</dbReference>
<dbReference type="PROSITE" id="PS50123">
    <property type="entry name" value="CHER"/>
    <property type="match status" value="1"/>
</dbReference>
<gene>
    <name evidence="5" type="ORF">GCM10010201_26490</name>
</gene>
<keyword evidence="1" id="KW-0489">Methyltransferase</keyword>
<organism evidence="5 6">
    <name type="scientific">Pilimelia columellifera subsp. columellifera</name>
    <dbReference type="NCBI Taxonomy" id="706583"/>
    <lineage>
        <taxon>Bacteria</taxon>
        <taxon>Bacillati</taxon>
        <taxon>Actinomycetota</taxon>
        <taxon>Actinomycetes</taxon>
        <taxon>Micromonosporales</taxon>
        <taxon>Micromonosporaceae</taxon>
        <taxon>Pilimelia</taxon>
    </lineage>
</organism>
<keyword evidence="3" id="KW-0949">S-adenosyl-L-methionine</keyword>
<dbReference type="InterPro" id="IPR022642">
    <property type="entry name" value="CheR_C"/>
</dbReference>
<evidence type="ECO:0000259" key="4">
    <source>
        <dbReference type="PROSITE" id="PS50123"/>
    </source>
</evidence>